<dbReference type="Gene3D" id="3.40.50.300">
    <property type="entry name" value="P-loop containing nucleotide triphosphate hydrolases"/>
    <property type="match status" value="2"/>
</dbReference>
<dbReference type="Proteomes" id="UP001623591">
    <property type="component" value="Unassembled WGS sequence"/>
</dbReference>
<dbReference type="PANTHER" id="PTHR43790:SF9">
    <property type="entry name" value="GALACTOFURANOSE TRANSPORTER ATP-BINDING PROTEIN YTFR"/>
    <property type="match status" value="1"/>
</dbReference>
<dbReference type="PROSITE" id="PS00211">
    <property type="entry name" value="ABC_TRANSPORTER_1"/>
    <property type="match status" value="1"/>
</dbReference>
<reference evidence="6 7" key="1">
    <citation type="submission" date="2024-11" db="EMBL/GenBank/DDBJ databases">
        <authorList>
            <person name="Heng Y.C."/>
            <person name="Lim A.C.H."/>
            <person name="Lee J.K.Y."/>
            <person name="Kittelmann S."/>
        </authorList>
    </citation>
    <scope>NUCLEOTIDE SEQUENCE [LARGE SCALE GENOMIC DNA]</scope>
    <source>
        <strain evidence="6 7">WILCCON 0185</strain>
    </source>
</reference>
<evidence type="ECO:0000256" key="3">
    <source>
        <dbReference type="ARBA" id="ARBA00022741"/>
    </source>
</evidence>
<dbReference type="Pfam" id="PF00005">
    <property type="entry name" value="ABC_tran"/>
    <property type="match status" value="2"/>
</dbReference>
<sequence length="510" mass="56514">MSTVPQISMKGITKIFGKVVANNNINLDIYSGEIHALLGENGAGKSTLMNILSGIYIPDRGSIFISGKEVRFFAPKDAINAKIGMIHQHFKLVEVMTSLENIMLGQKTSFFINKKKIIKEITDLANRYGLEVNLNKRVYDMTVGEKQILEILKVVYRGAKILVLDEPTTVFTPQETKKLFKIINKMKEQGCAIIFISHKMDEVMEISDKITVLRKGDTVATLNKVDVSPNKLAELMVGHPVDLSIKRVKCESKENILEVKNLKVINDDGIEKIKGLSFNIKKGEILGIAGIVNSGQKELCEALVGMQVASEGEINFQGENIIGKNTREIIKKGISMSFIPEDRLGMGLVGSMDMIDNLMLKEYHSQKGIFIDKKPAVNRANDIIKRLEIKTPGIHYPIKNLSGGNIQKILLGRELAAKPKLLIMAYPVRGLDINTCYTIYELINKQKLSGVGVIFITEDLDVLIQLCDRIMVICGGEVTGTMQGDGATKEEIGLLMTGHRGMRGSMINNH</sequence>
<name>A0ABW8T2N7_9CLOT</name>
<evidence type="ECO:0000256" key="1">
    <source>
        <dbReference type="ARBA" id="ARBA00022448"/>
    </source>
</evidence>
<dbReference type="PANTHER" id="PTHR43790">
    <property type="entry name" value="CARBOHYDRATE TRANSPORT ATP-BINDING PROTEIN MG119-RELATED"/>
    <property type="match status" value="1"/>
</dbReference>
<dbReference type="EMBL" id="JBJHZZ010000001">
    <property type="protein sequence ID" value="MFL0246120.1"/>
    <property type="molecule type" value="Genomic_DNA"/>
</dbReference>
<keyword evidence="7" id="KW-1185">Reference proteome</keyword>
<dbReference type="CDD" id="cd03215">
    <property type="entry name" value="ABC_Carb_Monos_II"/>
    <property type="match status" value="1"/>
</dbReference>
<dbReference type="InterPro" id="IPR003439">
    <property type="entry name" value="ABC_transporter-like_ATP-bd"/>
</dbReference>
<evidence type="ECO:0000256" key="4">
    <source>
        <dbReference type="ARBA" id="ARBA00022840"/>
    </source>
</evidence>
<accession>A0ABW8T2N7</accession>
<evidence type="ECO:0000313" key="6">
    <source>
        <dbReference type="EMBL" id="MFL0246120.1"/>
    </source>
</evidence>
<comment type="caution">
    <text evidence="6">The sequence shown here is derived from an EMBL/GenBank/DDBJ whole genome shotgun (WGS) entry which is preliminary data.</text>
</comment>
<evidence type="ECO:0000313" key="7">
    <source>
        <dbReference type="Proteomes" id="UP001623591"/>
    </source>
</evidence>
<dbReference type="SMART" id="SM00382">
    <property type="entry name" value="AAA"/>
    <property type="match status" value="1"/>
</dbReference>
<keyword evidence="3" id="KW-0547">Nucleotide-binding</keyword>
<keyword evidence="4 6" id="KW-0067">ATP-binding</keyword>
<evidence type="ECO:0000259" key="5">
    <source>
        <dbReference type="PROSITE" id="PS50893"/>
    </source>
</evidence>
<dbReference type="PROSITE" id="PS50893">
    <property type="entry name" value="ABC_TRANSPORTER_2"/>
    <property type="match status" value="2"/>
</dbReference>
<proteinExistence type="predicted"/>
<feature type="domain" description="ABC transporter" evidence="5">
    <location>
        <begin position="7"/>
        <end position="240"/>
    </location>
</feature>
<dbReference type="CDD" id="cd03216">
    <property type="entry name" value="ABC_Carb_Monos_I"/>
    <property type="match status" value="1"/>
</dbReference>
<gene>
    <name evidence="6" type="ORF">ACJDUG_03895</name>
</gene>
<organism evidence="6 7">
    <name type="scientific">Candidatus Clostridium stratigraminis</name>
    <dbReference type="NCBI Taxonomy" id="3381661"/>
    <lineage>
        <taxon>Bacteria</taxon>
        <taxon>Bacillati</taxon>
        <taxon>Bacillota</taxon>
        <taxon>Clostridia</taxon>
        <taxon>Eubacteriales</taxon>
        <taxon>Clostridiaceae</taxon>
        <taxon>Clostridium</taxon>
    </lineage>
</organism>
<dbReference type="InterPro" id="IPR003593">
    <property type="entry name" value="AAA+_ATPase"/>
</dbReference>
<dbReference type="InterPro" id="IPR050107">
    <property type="entry name" value="ABC_carbohydrate_import_ATPase"/>
</dbReference>
<evidence type="ECO:0000256" key="2">
    <source>
        <dbReference type="ARBA" id="ARBA00022737"/>
    </source>
</evidence>
<dbReference type="GO" id="GO:0005524">
    <property type="term" value="F:ATP binding"/>
    <property type="evidence" value="ECO:0007669"/>
    <property type="project" value="UniProtKB-KW"/>
</dbReference>
<dbReference type="SUPFAM" id="SSF52540">
    <property type="entry name" value="P-loop containing nucleoside triphosphate hydrolases"/>
    <property type="match status" value="2"/>
</dbReference>
<dbReference type="InterPro" id="IPR017871">
    <property type="entry name" value="ABC_transporter-like_CS"/>
</dbReference>
<feature type="domain" description="ABC transporter" evidence="5">
    <location>
        <begin position="257"/>
        <end position="500"/>
    </location>
</feature>
<keyword evidence="2" id="KW-0677">Repeat</keyword>
<keyword evidence="1" id="KW-0813">Transport</keyword>
<protein>
    <submittedName>
        <fullName evidence="6">ABC transporter ATP-binding protein</fullName>
    </submittedName>
</protein>
<dbReference type="RefSeq" id="WP_406768574.1">
    <property type="nucleotide sequence ID" value="NZ_JBJHZZ010000001.1"/>
</dbReference>
<dbReference type="InterPro" id="IPR027417">
    <property type="entry name" value="P-loop_NTPase"/>
</dbReference>